<dbReference type="InterPro" id="IPR052526">
    <property type="entry name" value="HTH-type_Bedaq_tolerance"/>
</dbReference>
<dbReference type="InterPro" id="IPR011991">
    <property type="entry name" value="ArsR-like_HTH"/>
</dbReference>
<feature type="domain" description="HTH marR-type" evidence="1">
    <location>
        <begin position="1"/>
        <end position="143"/>
    </location>
</feature>
<organism evidence="2 3">
    <name type="scientific">Mycolicibacterium hodleri</name>
    <dbReference type="NCBI Taxonomy" id="49897"/>
    <lineage>
        <taxon>Bacteria</taxon>
        <taxon>Bacillati</taxon>
        <taxon>Actinomycetota</taxon>
        <taxon>Actinomycetes</taxon>
        <taxon>Mycobacteriales</taxon>
        <taxon>Mycobacteriaceae</taxon>
        <taxon>Mycolicibacterium</taxon>
    </lineage>
</organism>
<dbReference type="InterPro" id="IPR000835">
    <property type="entry name" value="HTH_MarR-typ"/>
</dbReference>
<accession>A0A544VW08</accession>
<dbReference type="InterPro" id="IPR036390">
    <property type="entry name" value="WH_DNA-bd_sf"/>
</dbReference>
<dbReference type="Pfam" id="PF01047">
    <property type="entry name" value="MarR"/>
    <property type="match status" value="1"/>
</dbReference>
<keyword evidence="3" id="KW-1185">Reference proteome</keyword>
<dbReference type="Gene3D" id="1.10.10.10">
    <property type="entry name" value="Winged helix-like DNA-binding domain superfamily/Winged helix DNA-binding domain"/>
    <property type="match status" value="1"/>
</dbReference>
<dbReference type="InterPro" id="IPR036388">
    <property type="entry name" value="WH-like_DNA-bd_sf"/>
</dbReference>
<dbReference type="PROSITE" id="PS50995">
    <property type="entry name" value="HTH_MARR_2"/>
    <property type="match status" value="1"/>
</dbReference>
<dbReference type="EMBL" id="VIFX01000034">
    <property type="protein sequence ID" value="TQR84163.1"/>
    <property type="molecule type" value="Genomic_DNA"/>
</dbReference>
<dbReference type="SUPFAM" id="SSF46785">
    <property type="entry name" value="Winged helix' DNA-binding domain"/>
    <property type="match status" value="1"/>
</dbReference>
<evidence type="ECO:0000259" key="1">
    <source>
        <dbReference type="PROSITE" id="PS50995"/>
    </source>
</evidence>
<dbReference type="GO" id="GO:0003700">
    <property type="term" value="F:DNA-binding transcription factor activity"/>
    <property type="evidence" value="ECO:0007669"/>
    <property type="project" value="InterPro"/>
</dbReference>
<sequence>MEHAGGVDVISEMVEMGADTMWRYLADRDELSASATLALNRLNREGPMRVTALAEAEGASQSAMTQLVQRLERQGLVERRADPEDGRASLVVIGEAGKRMWDGRADVRRQRIADMLADVGHDDQVALWLAAQVVVRVLGQMRQAAGLHMHADVTG</sequence>
<dbReference type="SMART" id="SM00347">
    <property type="entry name" value="HTH_MARR"/>
    <property type="match status" value="1"/>
</dbReference>
<dbReference type="Proteomes" id="UP000315759">
    <property type="component" value="Unassembled WGS sequence"/>
</dbReference>
<gene>
    <name evidence="2" type="ORF">D8S82_23490</name>
</gene>
<name>A0A544VW08_9MYCO</name>
<dbReference type="RefSeq" id="WP_142554407.1">
    <property type="nucleotide sequence ID" value="NZ_VIFX01000034.1"/>
</dbReference>
<dbReference type="AlphaFoldDB" id="A0A544VW08"/>
<evidence type="ECO:0000313" key="2">
    <source>
        <dbReference type="EMBL" id="TQR84163.1"/>
    </source>
</evidence>
<dbReference type="PANTHER" id="PTHR39515">
    <property type="entry name" value="CONSERVED PROTEIN"/>
    <property type="match status" value="1"/>
</dbReference>
<comment type="caution">
    <text evidence="2">The sequence shown here is derived from an EMBL/GenBank/DDBJ whole genome shotgun (WGS) entry which is preliminary data.</text>
</comment>
<evidence type="ECO:0000313" key="3">
    <source>
        <dbReference type="Proteomes" id="UP000315759"/>
    </source>
</evidence>
<reference evidence="2 3" key="1">
    <citation type="submission" date="2018-10" db="EMBL/GenBank/DDBJ databases">
        <title>Draft genome of Mycobacterium hodleri strain B.</title>
        <authorList>
            <person name="Amande T.J."/>
            <person name="Mcgenity T.J."/>
        </authorList>
    </citation>
    <scope>NUCLEOTIDE SEQUENCE [LARGE SCALE GENOMIC DNA]</scope>
    <source>
        <strain evidence="2 3">B</strain>
    </source>
</reference>
<dbReference type="CDD" id="cd00090">
    <property type="entry name" value="HTH_ARSR"/>
    <property type="match status" value="1"/>
</dbReference>
<proteinExistence type="predicted"/>
<dbReference type="PANTHER" id="PTHR39515:SF2">
    <property type="entry name" value="HTH-TYPE TRANSCRIPTIONAL REGULATOR RV0880"/>
    <property type="match status" value="1"/>
</dbReference>
<protein>
    <submittedName>
        <fullName evidence="2">MarR family transcriptional regulator</fullName>
    </submittedName>
</protein>